<dbReference type="Gene3D" id="1.10.287.1060">
    <property type="entry name" value="ESAT-6-like"/>
    <property type="match status" value="1"/>
</dbReference>
<accession>A0ABS4Q8V2</accession>
<reference evidence="1 2" key="1">
    <citation type="submission" date="2021-03" db="EMBL/GenBank/DDBJ databases">
        <title>Sequencing the genomes of 1000 actinobacteria strains.</title>
        <authorList>
            <person name="Klenk H.-P."/>
        </authorList>
    </citation>
    <scope>NUCLEOTIDE SEQUENCE [LARGE SCALE GENOMIC DNA]</scope>
    <source>
        <strain evidence="1 2">DSM 45516</strain>
    </source>
</reference>
<dbReference type="RefSeq" id="WP_209884193.1">
    <property type="nucleotide sequence ID" value="NZ_JAGGMR010000001.1"/>
</dbReference>
<organism evidence="1 2">
    <name type="scientific">Nocardia goodfellowii</name>
    <dbReference type="NCBI Taxonomy" id="882446"/>
    <lineage>
        <taxon>Bacteria</taxon>
        <taxon>Bacillati</taxon>
        <taxon>Actinomycetota</taxon>
        <taxon>Actinomycetes</taxon>
        <taxon>Mycobacteriales</taxon>
        <taxon>Nocardiaceae</taxon>
        <taxon>Nocardia</taxon>
    </lineage>
</organism>
<sequence length="106" mass="10960">MSTLKVDPDALAATKPGIATVADKVIAAIKNVQTVVQAEGECWGADEIGENFAKKYVPDAESGLQGIEALGKCVESLAGGVDSIAQAFQQQDDANAKALEKAKSQI</sequence>
<proteinExistence type="predicted"/>
<dbReference type="Proteomes" id="UP001519325">
    <property type="component" value="Unassembled WGS sequence"/>
</dbReference>
<comment type="caution">
    <text evidence="1">The sequence shown here is derived from an EMBL/GenBank/DDBJ whole genome shotgun (WGS) entry which is preliminary data.</text>
</comment>
<dbReference type="EMBL" id="JAGGMR010000001">
    <property type="protein sequence ID" value="MBP2187538.1"/>
    <property type="molecule type" value="Genomic_DNA"/>
</dbReference>
<keyword evidence="2" id="KW-1185">Reference proteome</keyword>
<gene>
    <name evidence="1" type="ORF">BJ987_000439</name>
</gene>
<name>A0ABS4Q8V2_9NOCA</name>
<evidence type="ECO:0000313" key="2">
    <source>
        <dbReference type="Proteomes" id="UP001519325"/>
    </source>
</evidence>
<evidence type="ECO:0000313" key="1">
    <source>
        <dbReference type="EMBL" id="MBP2187538.1"/>
    </source>
</evidence>
<protein>
    <submittedName>
        <fullName evidence="1">Uncharacterized protein YukE</fullName>
    </submittedName>
</protein>